<keyword evidence="3" id="KW-0238">DNA-binding</keyword>
<protein>
    <recommendedName>
        <fullName evidence="8">TF-B3 domain-containing protein</fullName>
    </recommendedName>
</protein>
<evidence type="ECO:0000256" key="4">
    <source>
        <dbReference type="ARBA" id="ARBA00023163"/>
    </source>
</evidence>
<evidence type="ECO:0000313" key="6">
    <source>
        <dbReference type="EMBL" id="GAU45372.1"/>
    </source>
</evidence>
<keyword evidence="5" id="KW-0539">Nucleus</keyword>
<organism evidence="6 7">
    <name type="scientific">Trifolium subterraneum</name>
    <name type="common">Subterranean clover</name>
    <dbReference type="NCBI Taxonomy" id="3900"/>
    <lineage>
        <taxon>Eukaryota</taxon>
        <taxon>Viridiplantae</taxon>
        <taxon>Streptophyta</taxon>
        <taxon>Embryophyta</taxon>
        <taxon>Tracheophyta</taxon>
        <taxon>Spermatophyta</taxon>
        <taxon>Magnoliopsida</taxon>
        <taxon>eudicotyledons</taxon>
        <taxon>Gunneridae</taxon>
        <taxon>Pentapetalae</taxon>
        <taxon>rosids</taxon>
        <taxon>fabids</taxon>
        <taxon>Fabales</taxon>
        <taxon>Fabaceae</taxon>
        <taxon>Papilionoideae</taxon>
        <taxon>50 kb inversion clade</taxon>
        <taxon>NPAAA clade</taxon>
        <taxon>Hologalegina</taxon>
        <taxon>IRL clade</taxon>
        <taxon>Trifolieae</taxon>
        <taxon>Trifolium</taxon>
    </lineage>
</organism>
<dbReference type="GO" id="GO:0005634">
    <property type="term" value="C:nucleus"/>
    <property type="evidence" value="ECO:0007669"/>
    <property type="project" value="UniProtKB-SubCell"/>
</dbReference>
<comment type="subcellular location">
    <subcellularLocation>
        <location evidence="1">Nucleus</location>
    </subcellularLocation>
</comment>
<evidence type="ECO:0000313" key="7">
    <source>
        <dbReference type="Proteomes" id="UP000242715"/>
    </source>
</evidence>
<dbReference type="GO" id="GO:0003677">
    <property type="term" value="F:DNA binding"/>
    <property type="evidence" value="ECO:0007669"/>
    <property type="project" value="UniProtKB-KW"/>
</dbReference>
<dbReference type="InterPro" id="IPR015300">
    <property type="entry name" value="DNA-bd_pseudobarrel_sf"/>
</dbReference>
<keyword evidence="4" id="KW-0804">Transcription</keyword>
<keyword evidence="7" id="KW-1185">Reference proteome</keyword>
<evidence type="ECO:0000256" key="3">
    <source>
        <dbReference type="ARBA" id="ARBA00023125"/>
    </source>
</evidence>
<dbReference type="AlphaFoldDB" id="A0A2Z6P938"/>
<evidence type="ECO:0000256" key="1">
    <source>
        <dbReference type="ARBA" id="ARBA00004123"/>
    </source>
</evidence>
<dbReference type="EMBL" id="DF974118">
    <property type="protein sequence ID" value="GAU45372.1"/>
    <property type="molecule type" value="Genomic_DNA"/>
</dbReference>
<name>A0A2Z6P938_TRISU</name>
<dbReference type="Proteomes" id="UP000242715">
    <property type="component" value="Unassembled WGS sequence"/>
</dbReference>
<reference evidence="7" key="1">
    <citation type="journal article" date="2017" name="Front. Plant Sci.">
        <title>Climate Clever Clovers: New Paradigm to Reduce the Environmental Footprint of Ruminants by Breeding Low Methanogenic Forages Utilizing Haplotype Variation.</title>
        <authorList>
            <person name="Kaur P."/>
            <person name="Appels R."/>
            <person name="Bayer P.E."/>
            <person name="Keeble-Gagnere G."/>
            <person name="Wang J."/>
            <person name="Hirakawa H."/>
            <person name="Shirasawa K."/>
            <person name="Vercoe P."/>
            <person name="Stefanova K."/>
            <person name="Durmic Z."/>
            <person name="Nichols P."/>
            <person name="Revell C."/>
            <person name="Isobe S.N."/>
            <person name="Edwards D."/>
            <person name="Erskine W."/>
        </authorList>
    </citation>
    <scope>NUCLEOTIDE SEQUENCE [LARGE SCALE GENOMIC DNA]</scope>
    <source>
        <strain evidence="7">cv. Daliak</strain>
    </source>
</reference>
<evidence type="ECO:0000256" key="5">
    <source>
        <dbReference type="ARBA" id="ARBA00023242"/>
    </source>
</evidence>
<gene>
    <name evidence="6" type="ORF">TSUD_89920</name>
</gene>
<keyword evidence="2" id="KW-0805">Transcription regulation</keyword>
<accession>A0A2Z6P938</accession>
<proteinExistence type="predicted"/>
<evidence type="ECO:0000256" key="2">
    <source>
        <dbReference type="ARBA" id="ARBA00023015"/>
    </source>
</evidence>
<evidence type="ECO:0008006" key="8">
    <source>
        <dbReference type="Google" id="ProtNLM"/>
    </source>
</evidence>
<dbReference type="SUPFAM" id="SSF101936">
    <property type="entry name" value="DNA-binding pseudobarrel domain"/>
    <property type="match status" value="2"/>
</dbReference>
<sequence length="236" mass="26746">MLRDPNLNELEVHVTRKSNKLYFDKGWSELKHIYDLSFGAWVTFGFVNPKFLTIRIITRWGVEVKYPIHSPPLKRLLDRTDLDNSPSPHLLRPSLNICVPSGSFVRTFVKKITPTDIHYGILVLPWRGFGEFAFAFGYSDLVLVDCLGEHYPCKLTIGVDAEGEYACKVSGGWIDLCTVHGVVEGTRVGFCVTQPARDYVIYVTAYPEMGIRATLSYPLNDGSQTPLYVSHHYFLP</sequence>